<dbReference type="OrthoDB" id="9765625at2"/>
<dbReference type="NCBIfam" id="TIGR00299">
    <property type="entry name" value="nickel pincer cofactor biosynthesis protein LarC"/>
    <property type="match status" value="1"/>
</dbReference>
<proteinExistence type="inferred from homology"/>
<accession>A0A517M733</accession>
<reference evidence="3 4" key="1">
    <citation type="submission" date="2019-02" db="EMBL/GenBank/DDBJ databases">
        <title>Deep-cultivation of Planctomycetes and their phenomic and genomic characterization uncovers novel biology.</title>
        <authorList>
            <person name="Wiegand S."/>
            <person name="Jogler M."/>
            <person name="Boedeker C."/>
            <person name="Pinto D."/>
            <person name="Vollmers J."/>
            <person name="Rivas-Marin E."/>
            <person name="Kohn T."/>
            <person name="Peeters S.H."/>
            <person name="Heuer A."/>
            <person name="Rast P."/>
            <person name="Oberbeckmann S."/>
            <person name="Bunk B."/>
            <person name="Jeske O."/>
            <person name="Meyerdierks A."/>
            <person name="Storesund J.E."/>
            <person name="Kallscheuer N."/>
            <person name="Luecker S."/>
            <person name="Lage O.M."/>
            <person name="Pohl T."/>
            <person name="Merkel B.J."/>
            <person name="Hornburger P."/>
            <person name="Mueller R.-W."/>
            <person name="Bruemmer F."/>
            <person name="Labrenz M."/>
            <person name="Spormann A.M."/>
            <person name="Op den Camp H."/>
            <person name="Overmann J."/>
            <person name="Amann R."/>
            <person name="Jetten M.S.M."/>
            <person name="Mascher T."/>
            <person name="Medema M.H."/>
            <person name="Devos D.P."/>
            <person name="Kaster A.-K."/>
            <person name="Ovreas L."/>
            <person name="Rohde M."/>
            <person name="Galperin M.Y."/>
            <person name="Jogler C."/>
        </authorList>
    </citation>
    <scope>NUCLEOTIDE SEQUENCE [LARGE SCALE GENOMIC DNA]</scope>
    <source>
        <strain evidence="3 4">EC9</strain>
    </source>
</reference>
<dbReference type="KEGG" id="ruv:EC9_49070"/>
<gene>
    <name evidence="3" type="ORF">EC9_49070</name>
</gene>
<name>A0A517M733_9BACT</name>
<dbReference type="Pfam" id="PF01969">
    <property type="entry name" value="Ni_insertion"/>
    <property type="match status" value="1"/>
</dbReference>
<keyword evidence="4" id="KW-1185">Reference proteome</keyword>
<evidence type="ECO:0000313" key="4">
    <source>
        <dbReference type="Proteomes" id="UP000319557"/>
    </source>
</evidence>
<dbReference type="GO" id="GO:0016829">
    <property type="term" value="F:lyase activity"/>
    <property type="evidence" value="ECO:0007669"/>
    <property type="project" value="UniProtKB-UniRule"/>
</dbReference>
<keyword evidence="1 2" id="KW-0533">Nickel</keyword>
<protein>
    <recommendedName>
        <fullName evidence="2">Putative nickel insertion protein</fullName>
    </recommendedName>
</protein>
<dbReference type="Proteomes" id="UP000319557">
    <property type="component" value="Chromosome"/>
</dbReference>
<dbReference type="EMBL" id="CP036261">
    <property type="protein sequence ID" value="QDS90692.1"/>
    <property type="molecule type" value="Genomic_DNA"/>
</dbReference>
<evidence type="ECO:0000313" key="3">
    <source>
        <dbReference type="EMBL" id="QDS90692.1"/>
    </source>
</evidence>
<organism evidence="3 4">
    <name type="scientific">Rosistilla ulvae</name>
    <dbReference type="NCBI Taxonomy" id="1930277"/>
    <lineage>
        <taxon>Bacteria</taxon>
        <taxon>Pseudomonadati</taxon>
        <taxon>Planctomycetota</taxon>
        <taxon>Planctomycetia</taxon>
        <taxon>Pirellulales</taxon>
        <taxon>Pirellulaceae</taxon>
        <taxon>Rosistilla</taxon>
    </lineage>
</organism>
<evidence type="ECO:0000256" key="2">
    <source>
        <dbReference type="HAMAP-Rule" id="MF_01074"/>
    </source>
</evidence>
<dbReference type="RefSeq" id="WP_145348464.1">
    <property type="nucleotide sequence ID" value="NZ_CP036261.1"/>
</dbReference>
<keyword evidence="2" id="KW-0456">Lyase</keyword>
<dbReference type="GO" id="GO:0016151">
    <property type="term" value="F:nickel cation binding"/>
    <property type="evidence" value="ECO:0007669"/>
    <property type="project" value="UniProtKB-UniRule"/>
</dbReference>
<dbReference type="AlphaFoldDB" id="A0A517M733"/>
<dbReference type="Gene3D" id="3.30.70.1380">
    <property type="entry name" value="Transcriptional regulatory protein pf0864 domain like"/>
    <property type="match status" value="1"/>
</dbReference>
<sequence length="405" mass="42613">MRIAYFDCTSGISGDMTLGALIDAGASIDRIQAGVRSMGLGEISITAENIKKYGFRATQVTITHPPEHAHRHLHHIEAMLDKGDISAEARDVAKLIFRNLGEAEAQVHGSTLEKVHFHEVGAIDSIADITGVAIALTELGIERVEASPVPTGGGTIQIAHGRVGVPAPATALLLAGIPIAPSDIQAELTTPTGAAILKTTCKAFGPIPAMKISAIGCGSGTMDLEKQANILRVLIGDSDTAGQPSAGQAAGQFETDQIVITETNVDDSTAEELAWCVDQLFDAGALDVYQTPTVMKKGRSGVKITVLADPSLAATVESVLLSCSSAIGVRSWDARRTKLIRRPHAVETSFGSVQGKCAWLPSSQWRFTPEHESLRQLAAEKKATVHAIRDAATKAFDPAALLPPS</sequence>
<evidence type="ECO:0000256" key="1">
    <source>
        <dbReference type="ARBA" id="ARBA00022596"/>
    </source>
</evidence>
<dbReference type="InterPro" id="IPR002822">
    <property type="entry name" value="Ni_insertion"/>
</dbReference>
<comment type="similarity">
    <text evidence="2">Belongs to the LarC family.</text>
</comment>
<dbReference type="HAMAP" id="MF_01074">
    <property type="entry name" value="LarC"/>
    <property type="match status" value="1"/>
</dbReference>
<dbReference type="PANTHER" id="PTHR36566:SF1">
    <property type="entry name" value="PYRIDINIUM-3,5-BISTHIOCARBOXYLIC ACID MONONUCLEOTIDE NICKEL INSERTION PROTEIN"/>
    <property type="match status" value="1"/>
</dbReference>
<dbReference type="PANTHER" id="PTHR36566">
    <property type="entry name" value="NICKEL INSERTION PROTEIN-RELATED"/>
    <property type="match status" value="1"/>
</dbReference>